<gene>
    <name evidence="2" type="ORF">N47_D27950</name>
</gene>
<organism evidence="2">
    <name type="scientific">uncultured Desulfobacterium sp</name>
    <dbReference type="NCBI Taxonomy" id="201089"/>
    <lineage>
        <taxon>Bacteria</taxon>
        <taxon>Pseudomonadati</taxon>
        <taxon>Thermodesulfobacteriota</taxon>
        <taxon>Desulfobacteria</taxon>
        <taxon>Desulfobacterales</taxon>
        <taxon>Desulfobacteriaceae</taxon>
        <taxon>Desulfobacterium</taxon>
        <taxon>environmental samples</taxon>
    </lineage>
</organism>
<proteinExistence type="predicted"/>
<sequence length="478" mass="47228">MKKYFKIVVLALSVIGLVCGSAFAAATLNAGNTTIASELVPAAGLALTTVNTGYQPNGSVAATSQLKISLTNGTFGATVVSICDNAGGTYGGAVPVPGSTSVTITTTQAMASGTVYNLQPAAVCAAGPVALTQVSIGAGAVAGTVVSMSVDNALSPGDTNVYATAPIITLMDQFSVEMTPVRSTITFASGMKQLNGIATSAFDYNIISNESIATKIPTGLPDNVSCGVMGAGTGSFAYSVTPGTGGSFSGIAPTTGFGYTIAGGGFTVIDAAIAATDATAAGNAATPGFMVCGSSTPANTKALSANQLILTVDGTTVLTPRTYAIGISTVTGAPIVAGARTLIPSTTLGWTWVIDSTQYYVPLVGSNASTGRETYIKLQSKNTSSAANGVIVAILANDGSTVATWTGTITPGTPLTVTGSDLVTAAATAGKTVDGAAGFAVIVTVNAPEADVFAYANMLDASGAKRIPVKTVAGLIVE</sequence>
<dbReference type="AlphaFoldDB" id="E1YID9"/>
<protein>
    <submittedName>
        <fullName evidence="2">Uncharacterized protein</fullName>
    </submittedName>
</protein>
<keyword evidence="1" id="KW-0732">Signal</keyword>
<dbReference type="EMBL" id="FR695874">
    <property type="protein sequence ID" value="CBX29986.1"/>
    <property type="molecule type" value="Genomic_DNA"/>
</dbReference>
<evidence type="ECO:0000313" key="2">
    <source>
        <dbReference type="EMBL" id="CBX29986.1"/>
    </source>
</evidence>
<name>E1YID9_9BACT</name>
<reference evidence="2" key="1">
    <citation type="journal article" date="2011" name="Environ. Microbiol.">
        <title>Genomic insights into the metabolic potential of the polycyclic aromatic hydrocarbon degrading sulfate-reducing Deltaproteobacterium N47.</title>
        <authorList>
            <person name="Bergmann F."/>
            <person name="Selesi D."/>
            <person name="Weinmaier T."/>
            <person name="Tischler P."/>
            <person name="Rattei T."/>
            <person name="Meckenstock R.U."/>
        </authorList>
    </citation>
    <scope>NUCLEOTIDE SEQUENCE</scope>
</reference>
<accession>E1YID9</accession>
<feature type="signal peptide" evidence="1">
    <location>
        <begin position="1"/>
        <end position="24"/>
    </location>
</feature>
<evidence type="ECO:0000256" key="1">
    <source>
        <dbReference type="SAM" id="SignalP"/>
    </source>
</evidence>
<feature type="chain" id="PRO_5003155283" evidence="1">
    <location>
        <begin position="25"/>
        <end position="478"/>
    </location>
</feature>